<evidence type="ECO:0000259" key="8">
    <source>
        <dbReference type="Pfam" id="PF02687"/>
    </source>
</evidence>
<dbReference type="InterPro" id="IPR003838">
    <property type="entry name" value="ABC3_permease_C"/>
</dbReference>
<dbReference type="AlphaFoldDB" id="A0A418M5X4"/>
<dbReference type="GO" id="GO:0022857">
    <property type="term" value="F:transmembrane transporter activity"/>
    <property type="evidence" value="ECO:0007669"/>
    <property type="project" value="TreeGrafter"/>
</dbReference>
<gene>
    <name evidence="10" type="ORF">DYU11_17810</name>
</gene>
<evidence type="ECO:0000256" key="7">
    <source>
        <dbReference type="SAM" id="Phobius"/>
    </source>
</evidence>
<comment type="similarity">
    <text evidence="6">Belongs to the ABC-4 integral membrane protein family.</text>
</comment>
<dbReference type="Pfam" id="PF02687">
    <property type="entry name" value="FtsX"/>
    <property type="match status" value="1"/>
</dbReference>
<dbReference type="InterPro" id="IPR025857">
    <property type="entry name" value="MacB_PCD"/>
</dbReference>
<dbReference type="GO" id="GO:0005886">
    <property type="term" value="C:plasma membrane"/>
    <property type="evidence" value="ECO:0007669"/>
    <property type="project" value="UniProtKB-SubCell"/>
</dbReference>
<organism evidence="10 11">
    <name type="scientific">Fibrisoma montanum</name>
    <dbReference type="NCBI Taxonomy" id="2305895"/>
    <lineage>
        <taxon>Bacteria</taxon>
        <taxon>Pseudomonadati</taxon>
        <taxon>Bacteroidota</taxon>
        <taxon>Cytophagia</taxon>
        <taxon>Cytophagales</taxon>
        <taxon>Spirosomataceae</taxon>
        <taxon>Fibrisoma</taxon>
    </lineage>
</organism>
<feature type="transmembrane region" description="Helical" evidence="7">
    <location>
        <begin position="338"/>
        <end position="364"/>
    </location>
</feature>
<name>A0A418M5X4_9BACT</name>
<feature type="domain" description="MacB-like periplasmic core" evidence="9">
    <location>
        <begin position="21"/>
        <end position="240"/>
    </location>
</feature>
<dbReference type="EMBL" id="QXED01000005">
    <property type="protein sequence ID" value="RIV21272.1"/>
    <property type="molecule type" value="Genomic_DNA"/>
</dbReference>
<evidence type="ECO:0000256" key="6">
    <source>
        <dbReference type="ARBA" id="ARBA00038076"/>
    </source>
</evidence>
<evidence type="ECO:0000313" key="11">
    <source>
        <dbReference type="Proteomes" id="UP000283523"/>
    </source>
</evidence>
<evidence type="ECO:0000313" key="10">
    <source>
        <dbReference type="EMBL" id="RIV21272.1"/>
    </source>
</evidence>
<protein>
    <submittedName>
        <fullName evidence="10">ABC transporter permease</fullName>
    </submittedName>
</protein>
<comment type="subcellular location">
    <subcellularLocation>
        <location evidence="1">Cell membrane</location>
        <topology evidence="1">Multi-pass membrane protein</topology>
    </subcellularLocation>
</comment>
<evidence type="ECO:0000256" key="2">
    <source>
        <dbReference type="ARBA" id="ARBA00022475"/>
    </source>
</evidence>
<keyword evidence="11" id="KW-1185">Reference proteome</keyword>
<comment type="caution">
    <text evidence="10">The sequence shown here is derived from an EMBL/GenBank/DDBJ whole genome shotgun (WGS) entry which is preliminary data.</text>
</comment>
<evidence type="ECO:0000256" key="1">
    <source>
        <dbReference type="ARBA" id="ARBA00004651"/>
    </source>
</evidence>
<sequence>MNVLENIREGLRSVAGNRLRTILTSLIIAIGITSLVGILTAIDGIQSSVDSSFAGLGANTFTIVARQEVSRISGRVRQQDEPVDYYQAVAFKRRFPYGATIAISTVVTSSAQPKYGSRKMNPNALLVGGDEAYLTVKGYNLQTGRNLTSNDLANSLNVAIIGSEVANTLFEKKINPINQFIRVSGAQYKVIGVLERKGGLSDGNEDRIILVPLDNARALAGTRKLTFDITASAPDLSSQDIAVGEARGVMRLIRRDPLGQPDSFEIQRADDLLKETQEITGYLRVGGFGIGFITLLGAAIALLNIMLVSVTERTREIGIRKSLGATPKRIREQFLIEAIVICLLGGLGGVALGLGIGNLISLVISGGEGGFVVPWVWMGLGIVVCVVVGLFAGIYPAVRASKLDPIDALRYE</sequence>
<evidence type="ECO:0000256" key="4">
    <source>
        <dbReference type="ARBA" id="ARBA00022989"/>
    </source>
</evidence>
<dbReference type="RefSeq" id="WP_119669066.1">
    <property type="nucleotide sequence ID" value="NZ_QXED01000005.1"/>
</dbReference>
<reference evidence="10 11" key="1">
    <citation type="submission" date="2018-08" db="EMBL/GenBank/DDBJ databases">
        <title>Fibrisoma montanum sp. nov., isolated from Danxia mountain soil.</title>
        <authorList>
            <person name="Huang Y."/>
        </authorList>
    </citation>
    <scope>NUCLEOTIDE SEQUENCE [LARGE SCALE GENOMIC DNA]</scope>
    <source>
        <strain evidence="10 11">HYT19</strain>
    </source>
</reference>
<feature type="domain" description="ABC3 transporter permease C-terminal" evidence="8">
    <location>
        <begin position="290"/>
        <end position="405"/>
    </location>
</feature>
<evidence type="ECO:0000259" key="9">
    <source>
        <dbReference type="Pfam" id="PF12704"/>
    </source>
</evidence>
<dbReference type="InterPro" id="IPR050250">
    <property type="entry name" value="Macrolide_Exporter_MacB"/>
</dbReference>
<feature type="transmembrane region" description="Helical" evidence="7">
    <location>
        <begin position="285"/>
        <end position="310"/>
    </location>
</feature>
<dbReference type="OrthoDB" id="9770036at2"/>
<keyword evidence="4 7" id="KW-1133">Transmembrane helix</keyword>
<dbReference type="PANTHER" id="PTHR30572">
    <property type="entry name" value="MEMBRANE COMPONENT OF TRANSPORTER-RELATED"/>
    <property type="match status" value="1"/>
</dbReference>
<keyword evidence="5 7" id="KW-0472">Membrane</keyword>
<feature type="transmembrane region" description="Helical" evidence="7">
    <location>
        <begin position="376"/>
        <end position="398"/>
    </location>
</feature>
<feature type="transmembrane region" description="Helical" evidence="7">
    <location>
        <begin position="21"/>
        <end position="42"/>
    </location>
</feature>
<accession>A0A418M5X4</accession>
<dbReference type="PANTHER" id="PTHR30572:SF4">
    <property type="entry name" value="ABC TRANSPORTER PERMEASE YTRF"/>
    <property type="match status" value="1"/>
</dbReference>
<keyword evidence="3 7" id="KW-0812">Transmembrane</keyword>
<evidence type="ECO:0000256" key="5">
    <source>
        <dbReference type="ARBA" id="ARBA00023136"/>
    </source>
</evidence>
<proteinExistence type="inferred from homology"/>
<evidence type="ECO:0000256" key="3">
    <source>
        <dbReference type="ARBA" id="ARBA00022692"/>
    </source>
</evidence>
<dbReference type="Proteomes" id="UP000283523">
    <property type="component" value="Unassembled WGS sequence"/>
</dbReference>
<dbReference type="Pfam" id="PF12704">
    <property type="entry name" value="MacB_PCD"/>
    <property type="match status" value="1"/>
</dbReference>
<keyword evidence="2" id="KW-1003">Cell membrane</keyword>